<reference evidence="1 2" key="1">
    <citation type="submission" date="2015-09" db="EMBL/GenBank/DDBJ databases">
        <title>Trachymyrmex cornetzi WGS genome.</title>
        <authorList>
            <person name="Nygaard S."/>
            <person name="Hu H."/>
            <person name="Boomsma J."/>
            <person name="Zhang G."/>
        </authorList>
    </citation>
    <scope>NUCLEOTIDE SEQUENCE [LARGE SCALE GENOMIC DNA]</scope>
    <source>
        <strain evidence="1">Tcor2-1</strain>
        <tissue evidence="1">Whole body</tissue>
    </source>
</reference>
<sequence length="174" mass="19428">MPSAPDLLWLYGKCTDLPGILGWNGFIIEATNDKNYSQSFVSYLPFVNAPPTNYDTTYTVLVFASEKCKQLNQHTCFVTFDQPLYIKAKDIISSENSNLSNVIVRLGGFHLLMSFMGSIGYIMEGSGLKELFSTIYAVNSIDKMMTGHAYARALRAHTLTHLALAKIILQLLYP</sequence>
<gene>
    <name evidence="1" type="ORF">ALC57_00134</name>
</gene>
<organism evidence="1 2">
    <name type="scientific">Trachymyrmex cornetzi</name>
    <dbReference type="NCBI Taxonomy" id="471704"/>
    <lineage>
        <taxon>Eukaryota</taxon>
        <taxon>Metazoa</taxon>
        <taxon>Ecdysozoa</taxon>
        <taxon>Arthropoda</taxon>
        <taxon>Hexapoda</taxon>
        <taxon>Insecta</taxon>
        <taxon>Pterygota</taxon>
        <taxon>Neoptera</taxon>
        <taxon>Endopterygota</taxon>
        <taxon>Hymenoptera</taxon>
        <taxon>Apocrita</taxon>
        <taxon>Aculeata</taxon>
        <taxon>Formicoidea</taxon>
        <taxon>Formicidae</taxon>
        <taxon>Myrmicinae</taxon>
        <taxon>Trachymyrmex</taxon>
    </lineage>
</organism>
<accession>A0A151K2Z5</accession>
<dbReference type="PANTHER" id="PTHR46704:SF9">
    <property type="entry name" value="BHLH DOMAIN-CONTAINING PROTEIN"/>
    <property type="match status" value="1"/>
</dbReference>
<dbReference type="Proteomes" id="UP000078492">
    <property type="component" value="Unassembled WGS sequence"/>
</dbReference>
<dbReference type="PANTHER" id="PTHR46704">
    <property type="entry name" value="CXC DOMAIN-CONTAINING PROTEIN-RELATED"/>
    <property type="match status" value="1"/>
</dbReference>
<comment type="caution">
    <text evidence="1">The sequence shown here is derived from an EMBL/GenBank/DDBJ whole genome shotgun (WGS) entry which is preliminary data.</text>
</comment>
<protein>
    <submittedName>
        <fullName evidence="1">Uncharacterized protein</fullName>
    </submittedName>
</protein>
<evidence type="ECO:0000313" key="2">
    <source>
        <dbReference type="Proteomes" id="UP000078492"/>
    </source>
</evidence>
<name>A0A151K2Z5_9HYME</name>
<dbReference type="EMBL" id="LKEY01014838">
    <property type="protein sequence ID" value="KYN50496.1"/>
    <property type="molecule type" value="Genomic_DNA"/>
</dbReference>
<dbReference type="AlphaFoldDB" id="A0A151K2Z5"/>
<proteinExistence type="predicted"/>
<evidence type="ECO:0000313" key="1">
    <source>
        <dbReference type="EMBL" id="KYN50496.1"/>
    </source>
</evidence>
<keyword evidence="2" id="KW-1185">Reference proteome</keyword>